<evidence type="ECO:0000313" key="2">
    <source>
        <dbReference type="Proteomes" id="UP000185911"/>
    </source>
</evidence>
<name>A0A1Q8YEW9_9BURK</name>
<keyword evidence="2" id="KW-1185">Reference proteome</keyword>
<dbReference type="Proteomes" id="UP000185911">
    <property type="component" value="Unassembled WGS sequence"/>
</dbReference>
<accession>A0A1Q8YEW9</accession>
<protein>
    <submittedName>
        <fullName evidence="1">Uncharacterized protein</fullName>
    </submittedName>
</protein>
<reference evidence="1 2" key="1">
    <citation type="submission" date="2017-01" db="EMBL/GenBank/DDBJ databases">
        <title>Genome sequence of Rhodoferax antarcticus ANT.BR, a psychrophilic purple nonsulfur bacterium from an Antarctic microbial mat.</title>
        <authorList>
            <person name="Baker J."/>
            <person name="Riester C."/>
            <person name="Skinner B."/>
            <person name="Newell A."/>
            <person name="Swingley W."/>
            <person name="Madigan M."/>
            <person name="Jung D."/>
            <person name="Asao M."/>
            <person name="Chen M."/>
            <person name="Loughlin P."/>
            <person name="Pan H."/>
            <person name="Lin S."/>
            <person name="Li N."/>
            <person name="Shaw J."/>
            <person name="Prado M."/>
            <person name="Sherman C."/>
            <person name="Li X."/>
            <person name="Tang J."/>
            <person name="Blankenship R."/>
            <person name="Zhao T."/>
            <person name="Touchman J."/>
            <person name="Sattley M."/>
        </authorList>
    </citation>
    <scope>NUCLEOTIDE SEQUENCE [LARGE SCALE GENOMIC DNA]</scope>
    <source>
        <strain evidence="1 2">ANT.BR</strain>
    </source>
</reference>
<gene>
    <name evidence="1" type="ORF">BLL52_2695</name>
</gene>
<organism evidence="1 2">
    <name type="scientific">Rhodoferax antarcticus ANT.BR</name>
    <dbReference type="NCBI Taxonomy" id="1111071"/>
    <lineage>
        <taxon>Bacteria</taxon>
        <taxon>Pseudomonadati</taxon>
        <taxon>Pseudomonadota</taxon>
        <taxon>Betaproteobacteria</taxon>
        <taxon>Burkholderiales</taxon>
        <taxon>Comamonadaceae</taxon>
        <taxon>Rhodoferax</taxon>
    </lineage>
</organism>
<sequence>MAAFSVDNVLICPMTSHSYPRPKAIAGRAQGLPQDAAFQ</sequence>
<evidence type="ECO:0000313" key="1">
    <source>
        <dbReference type="EMBL" id="OLP06459.1"/>
    </source>
</evidence>
<dbReference type="EMBL" id="MSYM01000013">
    <property type="protein sequence ID" value="OLP06459.1"/>
    <property type="molecule type" value="Genomic_DNA"/>
</dbReference>
<comment type="caution">
    <text evidence="1">The sequence shown here is derived from an EMBL/GenBank/DDBJ whole genome shotgun (WGS) entry which is preliminary data.</text>
</comment>
<proteinExistence type="predicted"/>
<dbReference type="AlphaFoldDB" id="A0A1Q8YEW9"/>